<feature type="compositionally biased region" description="Acidic residues" evidence="1">
    <location>
        <begin position="8"/>
        <end position="24"/>
    </location>
</feature>
<feature type="compositionally biased region" description="Low complexity" evidence="1">
    <location>
        <begin position="71"/>
        <end position="80"/>
    </location>
</feature>
<protein>
    <submittedName>
        <fullName evidence="2">Uncharacterized protein</fullName>
    </submittedName>
</protein>
<evidence type="ECO:0000256" key="1">
    <source>
        <dbReference type="SAM" id="MobiDB-lite"/>
    </source>
</evidence>
<feature type="non-terminal residue" evidence="2">
    <location>
        <position position="1"/>
    </location>
</feature>
<dbReference type="EMBL" id="BART01039081">
    <property type="protein sequence ID" value="GAH10485.1"/>
    <property type="molecule type" value="Genomic_DNA"/>
</dbReference>
<feature type="non-terminal residue" evidence="2">
    <location>
        <position position="126"/>
    </location>
</feature>
<evidence type="ECO:0000313" key="2">
    <source>
        <dbReference type="EMBL" id="GAH10485.1"/>
    </source>
</evidence>
<dbReference type="AlphaFoldDB" id="X1DQI9"/>
<feature type="compositionally biased region" description="Acidic residues" evidence="1">
    <location>
        <begin position="51"/>
        <end position="70"/>
    </location>
</feature>
<feature type="region of interest" description="Disordered" evidence="1">
    <location>
        <begin position="1"/>
        <end position="97"/>
    </location>
</feature>
<accession>X1DQI9</accession>
<name>X1DQI9_9ZZZZ</name>
<proteinExistence type="predicted"/>
<gene>
    <name evidence="2" type="ORF">S01H4_64444</name>
</gene>
<reference evidence="2" key="1">
    <citation type="journal article" date="2014" name="Front. Microbiol.">
        <title>High frequency of phylogenetically diverse reductive dehalogenase-homologous genes in deep subseafloor sedimentary metagenomes.</title>
        <authorList>
            <person name="Kawai M."/>
            <person name="Futagami T."/>
            <person name="Toyoda A."/>
            <person name="Takaki Y."/>
            <person name="Nishi S."/>
            <person name="Hori S."/>
            <person name="Arai W."/>
            <person name="Tsubouchi T."/>
            <person name="Morono Y."/>
            <person name="Uchiyama I."/>
            <person name="Ito T."/>
            <person name="Fujiyama A."/>
            <person name="Inagaki F."/>
            <person name="Takami H."/>
        </authorList>
    </citation>
    <scope>NUCLEOTIDE SEQUENCE</scope>
    <source>
        <strain evidence="2">Expedition CK06-06</strain>
    </source>
</reference>
<sequence>QENQYEAETNEEEHLDETNTEEIPQEERNLEDIEIELETKGTIEEYPKQDFEEEDIQESNEEELSIEEENLSSLEPSEGSLSERETEIIGDDTVESHMPQELTKEELELQLKLLRRNLIEGALYAA</sequence>
<comment type="caution">
    <text evidence="2">The sequence shown here is derived from an EMBL/GenBank/DDBJ whole genome shotgun (WGS) entry which is preliminary data.</text>
</comment>
<organism evidence="2">
    <name type="scientific">marine sediment metagenome</name>
    <dbReference type="NCBI Taxonomy" id="412755"/>
    <lineage>
        <taxon>unclassified sequences</taxon>
        <taxon>metagenomes</taxon>
        <taxon>ecological metagenomes</taxon>
    </lineage>
</organism>
<feature type="compositionally biased region" description="Basic and acidic residues" evidence="1">
    <location>
        <begin position="25"/>
        <end position="50"/>
    </location>
</feature>